<dbReference type="RefSeq" id="WP_068568255.1">
    <property type="nucleotide sequence ID" value="NZ_FNLF01000002.1"/>
</dbReference>
<reference evidence="3" key="1">
    <citation type="submission" date="2016-10" db="EMBL/GenBank/DDBJ databases">
        <authorList>
            <person name="Varghese N."/>
            <person name="Submissions S."/>
        </authorList>
    </citation>
    <scope>NUCLEOTIDE SEQUENCE [LARGE SCALE GENOMIC DNA]</scope>
    <source>
        <strain evidence="3">DSM 44142</strain>
    </source>
</reference>
<dbReference type="STRING" id="47312.SAMN04489765_3494"/>
<dbReference type="EMBL" id="FNLF01000002">
    <property type="protein sequence ID" value="SDR15420.1"/>
    <property type="molecule type" value="Genomic_DNA"/>
</dbReference>
<name>A0A1H1GQH7_9ACTN</name>
<dbReference type="OrthoDB" id="3189021at2"/>
<evidence type="ECO:0000313" key="3">
    <source>
        <dbReference type="Proteomes" id="UP000183053"/>
    </source>
</evidence>
<organism evidence="2 3">
    <name type="scientific">Tsukamurella pulmonis</name>
    <dbReference type="NCBI Taxonomy" id="47312"/>
    <lineage>
        <taxon>Bacteria</taxon>
        <taxon>Bacillati</taxon>
        <taxon>Actinomycetota</taxon>
        <taxon>Actinomycetes</taxon>
        <taxon>Mycobacteriales</taxon>
        <taxon>Tsukamurellaceae</taxon>
        <taxon>Tsukamurella</taxon>
    </lineage>
</organism>
<feature type="transmembrane region" description="Helical" evidence="1">
    <location>
        <begin position="75"/>
        <end position="96"/>
    </location>
</feature>
<feature type="transmembrane region" description="Helical" evidence="1">
    <location>
        <begin position="50"/>
        <end position="69"/>
    </location>
</feature>
<keyword evidence="3" id="KW-1185">Reference proteome</keyword>
<evidence type="ECO:0000313" key="2">
    <source>
        <dbReference type="EMBL" id="SDR15420.1"/>
    </source>
</evidence>
<accession>A0A1H1GQH7</accession>
<dbReference type="AlphaFoldDB" id="A0A1H1GQH7"/>
<keyword evidence="1" id="KW-0812">Transmembrane</keyword>
<evidence type="ECO:0000256" key="1">
    <source>
        <dbReference type="SAM" id="Phobius"/>
    </source>
</evidence>
<feature type="transmembrane region" description="Helical" evidence="1">
    <location>
        <begin position="12"/>
        <end position="38"/>
    </location>
</feature>
<feature type="transmembrane region" description="Helical" evidence="1">
    <location>
        <begin position="117"/>
        <end position="142"/>
    </location>
</feature>
<sequence>MSYVRGFLPWIVLAIASSVFGWQWGAVAAFAAGVVLLNQDRRAGRQPGELELGGLAYFLALALLAFVAPHSPLEAYAGALSSAWLAVIAGVGLAMGRPFTLAIARRSVDERTARHPMFLHINTVITAVWAASFATTALLGATCVVLGEPEPMRIAVQALGFAVPAMFTRAYVARIEGRRGALAAA</sequence>
<proteinExistence type="predicted"/>
<gene>
    <name evidence="2" type="ORF">SAMN04489765_3494</name>
</gene>
<keyword evidence="1" id="KW-1133">Transmembrane helix</keyword>
<dbReference type="Proteomes" id="UP000183053">
    <property type="component" value="Unassembled WGS sequence"/>
</dbReference>
<keyword evidence="1" id="KW-0472">Membrane</keyword>
<protein>
    <submittedName>
        <fullName evidence="2">Uncharacterized protein</fullName>
    </submittedName>
</protein>
<feature type="transmembrane region" description="Helical" evidence="1">
    <location>
        <begin position="154"/>
        <end position="172"/>
    </location>
</feature>